<accession>A0A7G9FQH0</accession>
<evidence type="ECO:0000259" key="1">
    <source>
        <dbReference type="PROSITE" id="PS50011"/>
    </source>
</evidence>
<evidence type="ECO:0000313" key="3">
    <source>
        <dbReference type="Proteomes" id="UP000515819"/>
    </source>
</evidence>
<dbReference type="EMBL" id="CP060632">
    <property type="protein sequence ID" value="QNM00802.1"/>
    <property type="molecule type" value="Genomic_DNA"/>
</dbReference>
<name>A0A7G9FQH0_9FIRM</name>
<protein>
    <submittedName>
        <fullName evidence="2">Serine/threonine protein kinase</fullName>
    </submittedName>
</protein>
<dbReference type="SUPFAM" id="SSF56112">
    <property type="entry name" value="Protein kinase-like (PK-like)"/>
    <property type="match status" value="1"/>
</dbReference>
<dbReference type="PANTHER" id="PTHR44167:SF24">
    <property type="entry name" value="SERINE_THREONINE-PROTEIN KINASE CHK2"/>
    <property type="match status" value="1"/>
</dbReference>
<dbReference type="PROSITE" id="PS50011">
    <property type="entry name" value="PROTEIN_KINASE_DOM"/>
    <property type="match status" value="1"/>
</dbReference>
<reference evidence="2 3" key="1">
    <citation type="submission" date="2020-08" db="EMBL/GenBank/DDBJ databases">
        <authorList>
            <person name="Liu C."/>
            <person name="Sun Q."/>
        </authorList>
    </citation>
    <scope>NUCLEOTIDE SEQUENCE [LARGE SCALE GENOMIC DNA]</scope>
    <source>
        <strain evidence="2 3">NSJ-4</strain>
    </source>
</reference>
<keyword evidence="2" id="KW-0808">Transferase</keyword>
<dbReference type="RefSeq" id="WP_118373612.1">
    <property type="nucleotide sequence ID" value="NZ_CP060632.1"/>
</dbReference>
<dbReference type="PANTHER" id="PTHR44167">
    <property type="entry name" value="OVARIAN-SPECIFIC SERINE/THREONINE-PROTEIN KINASE LOK-RELATED"/>
    <property type="match status" value="1"/>
</dbReference>
<keyword evidence="2" id="KW-0723">Serine/threonine-protein kinase</keyword>
<dbReference type="KEGG" id="wcp:H9Q76_05890"/>
<keyword evidence="2" id="KW-0418">Kinase</keyword>
<dbReference type="InterPro" id="IPR011009">
    <property type="entry name" value="Kinase-like_dom_sf"/>
</dbReference>
<evidence type="ECO:0000313" key="2">
    <source>
        <dbReference type="EMBL" id="QNM00802.1"/>
    </source>
</evidence>
<dbReference type="AlphaFoldDB" id="A0A7G9FQH0"/>
<dbReference type="Proteomes" id="UP000515819">
    <property type="component" value="Chromosome"/>
</dbReference>
<proteinExistence type="predicted"/>
<dbReference type="Pfam" id="PF00069">
    <property type="entry name" value="Pkinase"/>
    <property type="match status" value="1"/>
</dbReference>
<dbReference type="Gene3D" id="1.10.510.10">
    <property type="entry name" value="Transferase(Phosphotransferase) domain 1"/>
    <property type="match status" value="1"/>
</dbReference>
<dbReference type="SMART" id="SM00220">
    <property type="entry name" value="S_TKc"/>
    <property type="match status" value="1"/>
</dbReference>
<sequence>MTTNKILFLRNLNDEEPENWQKFWKSFNAWFGSDALNKNFIKDEYIYYNSGWNGGTYELNIDMEQEYNIEYGESYSGFNMYVDYESIKKFVEIAFSRWIKKEQRYAYTIKVNELLKKFDLSYRLNQGKLARIGDQDLESISKVNDIKLNKGDRVYSAFETYTISEFIAQGGNGKVYKAEDSRNRIIAIKVVLREQGSKLARFSNEINFCERNQNKNIIEIYDHGTIGNNMIFYVMPLAKETLRDRIKKHIQHSDAEEIFINILYGLKYAHEKGAYHRDIKPENILFLDETNNAVIADFGIAHFCEEDIIASVKTKASDRMANFQYAAPEQRIKGNAKNVDGRADVYAAGLILVEMFTGELVGAGNYTKISKVAPEYKYLDDVFNELFCQNPNDRLYPVDAIIEKINSYRSKENSDGSN</sequence>
<dbReference type="GO" id="GO:0005524">
    <property type="term" value="F:ATP binding"/>
    <property type="evidence" value="ECO:0007669"/>
    <property type="project" value="InterPro"/>
</dbReference>
<organism evidence="2 3">
    <name type="scientific">Wujia chipingensis</name>
    <dbReference type="NCBI Taxonomy" id="2763670"/>
    <lineage>
        <taxon>Bacteria</taxon>
        <taxon>Bacillati</taxon>
        <taxon>Bacillota</taxon>
        <taxon>Clostridia</taxon>
        <taxon>Lachnospirales</taxon>
        <taxon>Lachnospiraceae</taxon>
        <taxon>Wujia</taxon>
    </lineage>
</organism>
<dbReference type="GO" id="GO:0004674">
    <property type="term" value="F:protein serine/threonine kinase activity"/>
    <property type="evidence" value="ECO:0007669"/>
    <property type="project" value="UniProtKB-KW"/>
</dbReference>
<dbReference type="InterPro" id="IPR000719">
    <property type="entry name" value="Prot_kinase_dom"/>
</dbReference>
<feature type="domain" description="Protein kinase" evidence="1">
    <location>
        <begin position="161"/>
        <end position="409"/>
    </location>
</feature>
<dbReference type="CDD" id="cd14014">
    <property type="entry name" value="STKc_PknB_like"/>
    <property type="match status" value="1"/>
</dbReference>
<gene>
    <name evidence="2" type="ORF">H9Q76_05890</name>
</gene>
<keyword evidence="3" id="KW-1185">Reference proteome</keyword>